<dbReference type="EMBL" id="CM047743">
    <property type="protein sequence ID" value="KAJ0031289.1"/>
    <property type="molecule type" value="Genomic_DNA"/>
</dbReference>
<evidence type="ECO:0000313" key="2">
    <source>
        <dbReference type="Proteomes" id="UP001163603"/>
    </source>
</evidence>
<evidence type="ECO:0000313" key="1">
    <source>
        <dbReference type="EMBL" id="KAJ0031289.1"/>
    </source>
</evidence>
<sequence>MESMASVFAERNDLFMAKELFADVKCLNLWANVTDIRLICSAIATFFKVKEMGKQLLDNSVQAS</sequence>
<gene>
    <name evidence="1" type="ORF">Pint_12471</name>
</gene>
<keyword evidence="2" id="KW-1185">Reference proteome</keyword>
<accession>A0ACC0Y864</accession>
<dbReference type="Proteomes" id="UP001163603">
    <property type="component" value="Chromosome 8"/>
</dbReference>
<comment type="caution">
    <text evidence="1">The sequence shown here is derived from an EMBL/GenBank/DDBJ whole genome shotgun (WGS) entry which is preliminary data.</text>
</comment>
<organism evidence="1 2">
    <name type="scientific">Pistacia integerrima</name>
    <dbReference type="NCBI Taxonomy" id="434235"/>
    <lineage>
        <taxon>Eukaryota</taxon>
        <taxon>Viridiplantae</taxon>
        <taxon>Streptophyta</taxon>
        <taxon>Embryophyta</taxon>
        <taxon>Tracheophyta</taxon>
        <taxon>Spermatophyta</taxon>
        <taxon>Magnoliopsida</taxon>
        <taxon>eudicotyledons</taxon>
        <taxon>Gunneridae</taxon>
        <taxon>Pentapetalae</taxon>
        <taxon>rosids</taxon>
        <taxon>malvids</taxon>
        <taxon>Sapindales</taxon>
        <taxon>Anacardiaceae</taxon>
        <taxon>Pistacia</taxon>
    </lineage>
</organism>
<protein>
    <submittedName>
        <fullName evidence="1">Uncharacterized protein</fullName>
    </submittedName>
</protein>
<name>A0ACC0Y864_9ROSI</name>
<proteinExistence type="predicted"/>
<reference evidence="2" key="1">
    <citation type="journal article" date="2023" name="G3 (Bethesda)">
        <title>Genome assembly and association tests identify interacting loci associated with vigor, precocity, and sex in interspecific pistachio rootstocks.</title>
        <authorList>
            <person name="Palmer W."/>
            <person name="Jacygrad E."/>
            <person name="Sagayaradj S."/>
            <person name="Cavanaugh K."/>
            <person name="Han R."/>
            <person name="Bertier L."/>
            <person name="Beede B."/>
            <person name="Kafkas S."/>
            <person name="Golino D."/>
            <person name="Preece J."/>
            <person name="Michelmore R."/>
        </authorList>
    </citation>
    <scope>NUCLEOTIDE SEQUENCE [LARGE SCALE GENOMIC DNA]</scope>
</reference>